<keyword evidence="1" id="KW-0812">Transmembrane</keyword>
<evidence type="ECO:0000313" key="2">
    <source>
        <dbReference type="EMBL" id="GAI36886.1"/>
    </source>
</evidence>
<name>X1P368_9ZZZZ</name>
<reference evidence="2" key="1">
    <citation type="journal article" date="2014" name="Front. Microbiol.">
        <title>High frequency of phylogenetically diverse reductive dehalogenase-homologous genes in deep subseafloor sedimentary metagenomes.</title>
        <authorList>
            <person name="Kawai M."/>
            <person name="Futagami T."/>
            <person name="Toyoda A."/>
            <person name="Takaki Y."/>
            <person name="Nishi S."/>
            <person name="Hori S."/>
            <person name="Arai W."/>
            <person name="Tsubouchi T."/>
            <person name="Morono Y."/>
            <person name="Uchiyama I."/>
            <person name="Ito T."/>
            <person name="Fujiyama A."/>
            <person name="Inagaki F."/>
            <person name="Takami H."/>
        </authorList>
    </citation>
    <scope>NUCLEOTIDE SEQUENCE</scope>
    <source>
        <strain evidence="2">Expedition CK06-06</strain>
    </source>
</reference>
<feature type="transmembrane region" description="Helical" evidence="1">
    <location>
        <begin position="6"/>
        <end position="29"/>
    </location>
</feature>
<dbReference type="AlphaFoldDB" id="X1P368"/>
<proteinExistence type="predicted"/>
<protein>
    <submittedName>
        <fullName evidence="2">Uncharacterized protein</fullName>
    </submittedName>
</protein>
<keyword evidence="1" id="KW-0472">Membrane</keyword>
<gene>
    <name evidence="2" type="ORF">S06H3_44097</name>
</gene>
<dbReference type="EMBL" id="BARV01027405">
    <property type="protein sequence ID" value="GAI36886.1"/>
    <property type="molecule type" value="Genomic_DNA"/>
</dbReference>
<sequence length="54" mass="6412">MNKSFAIPILFFISLLVIVYLILPVFFDFSNLKEELEMREKEALAIENYYKGYS</sequence>
<accession>X1P368</accession>
<evidence type="ECO:0000256" key="1">
    <source>
        <dbReference type="SAM" id="Phobius"/>
    </source>
</evidence>
<comment type="caution">
    <text evidence="2">The sequence shown here is derived from an EMBL/GenBank/DDBJ whole genome shotgun (WGS) entry which is preliminary data.</text>
</comment>
<keyword evidence="1" id="KW-1133">Transmembrane helix</keyword>
<organism evidence="2">
    <name type="scientific">marine sediment metagenome</name>
    <dbReference type="NCBI Taxonomy" id="412755"/>
    <lineage>
        <taxon>unclassified sequences</taxon>
        <taxon>metagenomes</taxon>
        <taxon>ecological metagenomes</taxon>
    </lineage>
</organism>